<feature type="chain" id="PRO_5007889729" evidence="1">
    <location>
        <begin position="17"/>
        <end position="109"/>
    </location>
</feature>
<dbReference type="RefSeq" id="XP_018287817.1">
    <property type="nucleotide sequence ID" value="XM_018442846.1"/>
</dbReference>
<feature type="signal peptide" evidence="1">
    <location>
        <begin position="1"/>
        <end position="16"/>
    </location>
</feature>
<evidence type="ECO:0000313" key="2">
    <source>
        <dbReference type="EMBL" id="OAD69777.1"/>
    </source>
</evidence>
<dbReference type="VEuPathDB" id="FungiDB:PHYBLDRAFT_73403"/>
<accession>A0A167L7P0</accession>
<evidence type="ECO:0000313" key="3">
    <source>
        <dbReference type="Proteomes" id="UP000077315"/>
    </source>
</evidence>
<reference evidence="3" key="1">
    <citation type="submission" date="2015-06" db="EMBL/GenBank/DDBJ databases">
        <title>Expansion of signal transduction pathways in fungi by whole-genome duplication.</title>
        <authorList>
            <consortium name="DOE Joint Genome Institute"/>
            <person name="Corrochano L.M."/>
            <person name="Kuo A."/>
            <person name="Marcet-Houben M."/>
            <person name="Polaino S."/>
            <person name="Salamov A."/>
            <person name="Villalobos J.M."/>
            <person name="Alvarez M.I."/>
            <person name="Avalos J."/>
            <person name="Benito E.P."/>
            <person name="Benoit I."/>
            <person name="Burger G."/>
            <person name="Camino L.P."/>
            <person name="Canovas D."/>
            <person name="Cerda-Olmedo E."/>
            <person name="Cheng J.-F."/>
            <person name="Dominguez A."/>
            <person name="Elias M."/>
            <person name="Eslava A.P."/>
            <person name="Glaser F."/>
            <person name="Grimwood J."/>
            <person name="Gutierrez G."/>
            <person name="Heitman J."/>
            <person name="Henrissat B."/>
            <person name="Iturriaga E.A."/>
            <person name="Lang B.F."/>
            <person name="Lavin J.L."/>
            <person name="Lee S."/>
            <person name="Li W."/>
            <person name="Lindquist E."/>
            <person name="Lopez-Garcia S."/>
            <person name="Luque E.M."/>
            <person name="Marcos A.T."/>
            <person name="Martin J."/>
            <person name="McCluskey K."/>
            <person name="Medina H.R."/>
            <person name="Miralles-Duran A."/>
            <person name="Miyazaki A."/>
            <person name="Munoz-Torres E."/>
            <person name="Oguiza J.A."/>
            <person name="Ohm R."/>
            <person name="Olmedo M."/>
            <person name="Orejas M."/>
            <person name="Ortiz-Castellanos L."/>
            <person name="Pisabarro A.G."/>
            <person name="Rodriguez-Romero J."/>
            <person name="Ruiz-Herrera J."/>
            <person name="Ruiz-Vazquez R."/>
            <person name="Sanz C."/>
            <person name="Schackwitz W."/>
            <person name="Schmutz J."/>
            <person name="Shahriari M."/>
            <person name="Shelest E."/>
            <person name="Silva-Franco F."/>
            <person name="Soanes D."/>
            <person name="Syed K."/>
            <person name="Tagua V.G."/>
            <person name="Talbot N.J."/>
            <person name="Thon M."/>
            <person name="De vries R.P."/>
            <person name="Wiebenga A."/>
            <person name="Yadav J.S."/>
            <person name="Braun E.L."/>
            <person name="Baker S."/>
            <person name="Garre V."/>
            <person name="Horwitz B."/>
            <person name="Torres-Martinez S."/>
            <person name="Idnurm A."/>
            <person name="Herrera-Estrella A."/>
            <person name="Gabaldon T."/>
            <person name="Grigoriev I.V."/>
        </authorList>
    </citation>
    <scope>NUCLEOTIDE SEQUENCE [LARGE SCALE GENOMIC DNA]</scope>
    <source>
        <strain evidence="3">NRRL 1555(-)</strain>
    </source>
</reference>
<evidence type="ECO:0000256" key="1">
    <source>
        <dbReference type="SAM" id="SignalP"/>
    </source>
</evidence>
<protein>
    <submittedName>
        <fullName evidence="2">Uncharacterized protein</fullName>
    </submittedName>
</protein>
<keyword evidence="3" id="KW-1185">Reference proteome</keyword>
<organism evidence="2 3">
    <name type="scientific">Phycomyces blakesleeanus (strain ATCC 8743b / DSM 1359 / FGSC 10004 / NBRC 33097 / NRRL 1555)</name>
    <dbReference type="NCBI Taxonomy" id="763407"/>
    <lineage>
        <taxon>Eukaryota</taxon>
        <taxon>Fungi</taxon>
        <taxon>Fungi incertae sedis</taxon>
        <taxon>Mucoromycota</taxon>
        <taxon>Mucoromycotina</taxon>
        <taxon>Mucoromycetes</taxon>
        <taxon>Mucorales</taxon>
        <taxon>Phycomycetaceae</taxon>
        <taxon>Phycomyces</taxon>
    </lineage>
</organism>
<dbReference type="EMBL" id="KV440990">
    <property type="protein sequence ID" value="OAD69777.1"/>
    <property type="molecule type" value="Genomic_DNA"/>
</dbReference>
<proteinExistence type="predicted"/>
<sequence length="109" mass="12424">MAIFAIFLYILKPTTHTIFAADYAMACKVQTSSATHIAALKRQIYTNPNSLKLGSIVIRRDCVSEGRFARQRHDKKINNNIKLPTKLSPGFHKMSVWKKEMFLSCFCTV</sequence>
<keyword evidence="1" id="KW-0732">Signal</keyword>
<name>A0A167L7P0_PHYB8</name>
<dbReference type="Proteomes" id="UP000077315">
    <property type="component" value="Unassembled WGS sequence"/>
</dbReference>
<dbReference type="AlphaFoldDB" id="A0A167L7P0"/>
<dbReference type="InParanoid" id="A0A167L7P0"/>
<dbReference type="GeneID" id="29003752"/>
<gene>
    <name evidence="2" type="ORF">PHYBLDRAFT_73403</name>
</gene>